<evidence type="ECO:0000313" key="4">
    <source>
        <dbReference type="EMBL" id="QJA83658.1"/>
    </source>
</evidence>
<organism evidence="2">
    <name type="scientific">viral metagenome</name>
    <dbReference type="NCBI Taxonomy" id="1070528"/>
    <lineage>
        <taxon>unclassified sequences</taxon>
        <taxon>metagenomes</taxon>
        <taxon>organismal metagenomes</taxon>
    </lineage>
</organism>
<evidence type="ECO:0000259" key="1">
    <source>
        <dbReference type="Pfam" id="PF00535"/>
    </source>
</evidence>
<dbReference type="InterPro" id="IPR001173">
    <property type="entry name" value="Glyco_trans_2-like"/>
</dbReference>
<accession>A0A6H1ZKE0</accession>
<evidence type="ECO:0000313" key="5">
    <source>
        <dbReference type="EMBL" id="QJH98991.1"/>
    </source>
</evidence>
<dbReference type="Pfam" id="PF00535">
    <property type="entry name" value="Glycos_transf_2"/>
    <property type="match status" value="1"/>
</dbReference>
<evidence type="ECO:0000313" key="2">
    <source>
        <dbReference type="EMBL" id="QJA47901.1"/>
    </source>
</evidence>
<evidence type="ECO:0000313" key="3">
    <source>
        <dbReference type="EMBL" id="QJA61904.1"/>
    </source>
</evidence>
<dbReference type="EMBL" id="MT141456">
    <property type="protein sequence ID" value="QJA61904.1"/>
    <property type="molecule type" value="Genomic_DNA"/>
</dbReference>
<dbReference type="Gene3D" id="3.90.550.10">
    <property type="entry name" value="Spore Coat Polysaccharide Biosynthesis Protein SpsA, Chain A"/>
    <property type="match status" value="1"/>
</dbReference>
<keyword evidence="2" id="KW-0808">Transferase</keyword>
<gene>
    <name evidence="4" type="ORF">MM415A00269_0026</name>
    <name evidence="3" type="ORF">MM415B00862_0025</name>
    <name evidence="2" type="ORF">TM448A00755_0014</name>
    <name evidence="5" type="ORF">TM448B01461_0015</name>
</gene>
<dbReference type="EMBL" id="MT144762">
    <property type="protein sequence ID" value="QJH98991.1"/>
    <property type="molecule type" value="Genomic_DNA"/>
</dbReference>
<dbReference type="EMBL" id="MT144062">
    <property type="protein sequence ID" value="QJA47901.1"/>
    <property type="molecule type" value="Genomic_DNA"/>
</dbReference>
<protein>
    <submittedName>
        <fullName evidence="2">Putative glycosyltransferase</fullName>
    </submittedName>
</protein>
<dbReference type="SUPFAM" id="SSF53448">
    <property type="entry name" value="Nucleotide-diphospho-sugar transferases"/>
    <property type="match status" value="1"/>
</dbReference>
<dbReference type="EMBL" id="MT142515">
    <property type="protein sequence ID" value="QJA83658.1"/>
    <property type="molecule type" value="Genomic_DNA"/>
</dbReference>
<proteinExistence type="predicted"/>
<feature type="domain" description="Glycosyltransferase 2-like" evidence="1">
    <location>
        <begin position="9"/>
        <end position="122"/>
    </location>
</feature>
<dbReference type="AlphaFoldDB" id="A0A6H1ZKE0"/>
<dbReference type="InterPro" id="IPR029044">
    <property type="entry name" value="Nucleotide-diphossugar_trans"/>
</dbReference>
<reference evidence="2" key="1">
    <citation type="submission" date="2020-03" db="EMBL/GenBank/DDBJ databases">
        <title>The deep terrestrial virosphere.</title>
        <authorList>
            <person name="Holmfeldt K."/>
            <person name="Nilsson E."/>
            <person name="Simone D."/>
            <person name="Lopez-Fernandez M."/>
            <person name="Wu X."/>
            <person name="de Brujin I."/>
            <person name="Lundin D."/>
            <person name="Andersson A."/>
            <person name="Bertilsson S."/>
            <person name="Dopson M."/>
        </authorList>
    </citation>
    <scope>NUCLEOTIDE SEQUENCE</scope>
    <source>
        <strain evidence="4">MM415A00269</strain>
        <strain evidence="3">MM415B00862</strain>
        <strain evidence="2">TM448A00755</strain>
        <strain evidence="5">TM448B01461</strain>
    </source>
</reference>
<dbReference type="GO" id="GO:0016740">
    <property type="term" value="F:transferase activity"/>
    <property type="evidence" value="ECO:0007669"/>
    <property type="project" value="UniProtKB-KW"/>
</dbReference>
<name>A0A6H1ZKE0_9ZZZZ</name>
<sequence length="248" mass="29132">MLIGMKCLNEQYSVKPVIGDIHDEPWVEKIIVIDGCSSDDTVHELKQFPKVQVFQHKWEKWFHAQEVVQSNILLQYIPIGEVFFILDFDEQCSPKLKALLADIDDNGVPDNVDCVHVSRKSYELMRFPDSPFAMPDSHGFWLISHQIGQYPDYQLRIIRRQLGMQWVNSPHHVMFGLQEGLFTNKNIQADLIHYHGKEDSRCRDGIERQWLRNQARRRHLGLEADIFECDAKSEIAHYAIPSYWEENR</sequence>